<evidence type="ECO:0000256" key="3">
    <source>
        <dbReference type="ARBA" id="ARBA00022606"/>
    </source>
</evidence>
<evidence type="ECO:0000256" key="8">
    <source>
        <dbReference type="ARBA" id="ARBA00023170"/>
    </source>
</evidence>
<keyword evidence="5 10" id="KW-0552">Olfaction</keyword>
<dbReference type="AlphaFoldDB" id="A0A821X5H6"/>
<feature type="transmembrane region" description="Helical" evidence="10">
    <location>
        <begin position="45"/>
        <end position="69"/>
    </location>
</feature>
<dbReference type="GO" id="GO:0007165">
    <property type="term" value="P:signal transduction"/>
    <property type="evidence" value="ECO:0007669"/>
    <property type="project" value="UniProtKB-KW"/>
</dbReference>
<evidence type="ECO:0000256" key="10">
    <source>
        <dbReference type="RuleBase" id="RU351113"/>
    </source>
</evidence>
<comment type="caution">
    <text evidence="11">The sequence shown here is derived from an EMBL/GenBank/DDBJ whole genome shotgun (WGS) entry which is preliminary data.</text>
</comment>
<protein>
    <recommendedName>
        <fullName evidence="10">Odorant receptor</fullName>
    </recommendedName>
</protein>
<dbReference type="Pfam" id="PF02949">
    <property type="entry name" value="7tm_6"/>
    <property type="match status" value="1"/>
</dbReference>
<evidence type="ECO:0000256" key="5">
    <source>
        <dbReference type="ARBA" id="ARBA00022725"/>
    </source>
</evidence>
<dbReference type="GO" id="GO:0005886">
    <property type="term" value="C:plasma membrane"/>
    <property type="evidence" value="ECO:0007669"/>
    <property type="project" value="UniProtKB-SubCell"/>
</dbReference>
<reference evidence="11" key="1">
    <citation type="submission" date="2021-02" db="EMBL/GenBank/DDBJ databases">
        <authorList>
            <person name="Steward A R."/>
        </authorList>
    </citation>
    <scope>NUCLEOTIDE SEQUENCE</scope>
</reference>
<feature type="transmembrane region" description="Helical" evidence="10">
    <location>
        <begin position="359"/>
        <end position="379"/>
    </location>
</feature>
<dbReference type="Proteomes" id="UP000663880">
    <property type="component" value="Unassembled WGS sequence"/>
</dbReference>
<feature type="transmembrane region" description="Helical" evidence="10">
    <location>
        <begin position="186"/>
        <end position="214"/>
    </location>
</feature>
<feature type="transmembrane region" description="Helical" evidence="10">
    <location>
        <begin position="81"/>
        <end position="99"/>
    </location>
</feature>
<evidence type="ECO:0000256" key="9">
    <source>
        <dbReference type="ARBA" id="ARBA00023224"/>
    </source>
</evidence>
<keyword evidence="8 10" id="KW-0675">Receptor</keyword>
<feature type="transmembrane region" description="Helical" evidence="10">
    <location>
        <begin position="300"/>
        <end position="319"/>
    </location>
</feature>
<name>A0A821X5H6_9NEOP</name>
<keyword evidence="4 10" id="KW-0812">Transmembrane</keyword>
<comment type="subcellular location">
    <subcellularLocation>
        <location evidence="1 10">Cell membrane</location>
        <topology evidence="1 10">Multi-pass membrane protein</topology>
    </subcellularLocation>
</comment>
<dbReference type="PANTHER" id="PTHR21137">
    <property type="entry name" value="ODORANT RECEPTOR"/>
    <property type="match status" value="1"/>
</dbReference>
<proteinExistence type="inferred from homology"/>
<gene>
    <name evidence="11" type="ORF">PMACD_LOCUS14482</name>
</gene>
<accession>A0A821X5H6</accession>
<evidence type="ECO:0000313" key="12">
    <source>
        <dbReference type="Proteomes" id="UP000663880"/>
    </source>
</evidence>
<sequence>MVFKLSNFIIETKNHLKGNRIENILWFVNIVPKLLGFSLERDKVFVPFWIGTALLLIYVYGVGSIVYQAKFARVPSDYVKNYFNVSILIFVLTNCYWWIKQRPLLKTVLKQVAENDRLARETDCLLKKHENLLSVVKKIVLIFNGCNMIDAIFIYLPHRIDVSNNYYSMTPCVGLEPLTASPNREICLIILALPEFCIITIILTFQSLILFLIAHTSTMYQLLSAEMLLLDEQDFDQIHYKEVKEKLPKLIKRHVLTLDIVKNLQDLYGMPTGVNFGTNAVCIALFFYLSLQECVNFSPIFINSFLVFFLYCFLCQKLIDSSESFERSVYACGWEKFDVREKRMVYIILLQAQKPLKLLAANIIPVNIYTFATTLQLLYKFLTVVKF</sequence>
<keyword evidence="6 10" id="KW-1133">Transmembrane helix</keyword>
<keyword evidence="12" id="KW-1185">Reference proteome</keyword>
<dbReference type="GO" id="GO:0004984">
    <property type="term" value="F:olfactory receptor activity"/>
    <property type="evidence" value="ECO:0007669"/>
    <property type="project" value="InterPro"/>
</dbReference>
<evidence type="ECO:0000256" key="4">
    <source>
        <dbReference type="ARBA" id="ARBA00022692"/>
    </source>
</evidence>
<keyword evidence="7 10" id="KW-0472">Membrane</keyword>
<comment type="caution">
    <text evidence="10">Lacks conserved residue(s) required for the propagation of feature annotation.</text>
</comment>
<evidence type="ECO:0000256" key="2">
    <source>
        <dbReference type="ARBA" id="ARBA00022475"/>
    </source>
</evidence>
<comment type="similarity">
    <text evidence="10">Belongs to the insect chemoreceptor superfamily. Heteromeric odorant receptor channel (TC 1.A.69) family.</text>
</comment>
<evidence type="ECO:0000256" key="6">
    <source>
        <dbReference type="ARBA" id="ARBA00022989"/>
    </source>
</evidence>
<dbReference type="InterPro" id="IPR004117">
    <property type="entry name" value="7tm6_olfct_rcpt"/>
</dbReference>
<evidence type="ECO:0000256" key="1">
    <source>
        <dbReference type="ARBA" id="ARBA00004651"/>
    </source>
</evidence>
<dbReference type="OrthoDB" id="7408385at2759"/>
<keyword evidence="2" id="KW-1003">Cell membrane</keyword>
<feature type="transmembrane region" description="Helical" evidence="10">
    <location>
        <begin position="268"/>
        <end position="288"/>
    </location>
</feature>
<dbReference type="GO" id="GO:0005549">
    <property type="term" value="F:odorant binding"/>
    <property type="evidence" value="ECO:0007669"/>
    <property type="project" value="InterPro"/>
</dbReference>
<keyword evidence="3 10" id="KW-0716">Sensory transduction</keyword>
<evidence type="ECO:0000313" key="11">
    <source>
        <dbReference type="EMBL" id="CAF4938270.1"/>
    </source>
</evidence>
<keyword evidence="9 10" id="KW-0807">Transducer</keyword>
<organism evidence="11 12">
    <name type="scientific">Pieris macdunnoughi</name>
    <dbReference type="NCBI Taxonomy" id="345717"/>
    <lineage>
        <taxon>Eukaryota</taxon>
        <taxon>Metazoa</taxon>
        <taxon>Ecdysozoa</taxon>
        <taxon>Arthropoda</taxon>
        <taxon>Hexapoda</taxon>
        <taxon>Insecta</taxon>
        <taxon>Pterygota</taxon>
        <taxon>Neoptera</taxon>
        <taxon>Endopterygota</taxon>
        <taxon>Lepidoptera</taxon>
        <taxon>Glossata</taxon>
        <taxon>Ditrysia</taxon>
        <taxon>Papilionoidea</taxon>
        <taxon>Pieridae</taxon>
        <taxon>Pierinae</taxon>
        <taxon>Pieris</taxon>
    </lineage>
</organism>
<evidence type="ECO:0000256" key="7">
    <source>
        <dbReference type="ARBA" id="ARBA00023136"/>
    </source>
</evidence>
<dbReference type="PANTHER" id="PTHR21137:SF35">
    <property type="entry name" value="ODORANT RECEPTOR 19A-RELATED"/>
    <property type="match status" value="1"/>
</dbReference>
<dbReference type="EMBL" id="CAJOBZ010000065">
    <property type="protein sequence ID" value="CAF4938270.1"/>
    <property type="molecule type" value="Genomic_DNA"/>
</dbReference>